<protein>
    <submittedName>
        <fullName evidence="2">Uncharacterized protein</fullName>
    </submittedName>
</protein>
<dbReference type="GO" id="GO:0043047">
    <property type="term" value="F:single-stranded telomeric DNA binding"/>
    <property type="evidence" value="ECO:0007669"/>
    <property type="project" value="TreeGrafter"/>
</dbReference>
<dbReference type="EMBL" id="WOFV02000069">
    <property type="protein sequence ID" value="NAS19372.1"/>
    <property type="molecule type" value="Genomic_DNA"/>
</dbReference>
<dbReference type="AlphaFoldDB" id="A0A6L9ES26"/>
<dbReference type="GO" id="GO:0006302">
    <property type="term" value="P:double-strand break repair"/>
    <property type="evidence" value="ECO:0007669"/>
    <property type="project" value="TreeGrafter"/>
</dbReference>
<dbReference type="GO" id="GO:0007004">
    <property type="term" value="P:telomere maintenance via telomerase"/>
    <property type="evidence" value="ECO:0007669"/>
    <property type="project" value="TreeGrafter"/>
</dbReference>
<dbReference type="InterPro" id="IPR016024">
    <property type="entry name" value="ARM-type_fold"/>
</dbReference>
<accession>A0A6L9ES26</accession>
<keyword evidence="1" id="KW-0175">Coiled coil</keyword>
<dbReference type="Proteomes" id="UP000474042">
    <property type="component" value="Unassembled WGS sequence"/>
</dbReference>
<sequence length="1221" mass="132145">MADGSIIIDTKIDSSGAEKGIGSLGKLGNMAGNALGVATKAAAGMAVGITAATGAVVALTKASVEQYAQYEQLVGGVETLFGAGGASLQEYAAQHGKTIDEVKEKYSELAKGQNTVFQNAEQAYKTAGLSANEYMSTITSFSASLLQGLGGDTKKAADIGNQAVIDMSDNANKMGTAMESIQNAYQGFAKQNYTMLDNLKLGYGGTKTEMERLLSDAEKISGVHYDISKFSDVIQAIHEIQEQMGITGTTAKEAMSTIEGSLNMTKASWKNMLTGMSIDDADFDMLIDNLVESLGALGENLMPRIGIALNGVGQLIQTLLPIVIDKIPEIIENSLPSILDSATGIVSALGSAVLESLPTLADLAAQVIATLVQDLQANMPQIASTGTEVIAILLQGILETLPLLLDAGMQFVAYLGQGIAEQLPTLIPCAMECVTGLVQALVDNASLIFEAGWSLLDGLAQGIINSIPVLIEALPQIIDSMIEYFTTCFPNMIENGSNIILNFVHGIVDAIPSLIAMLPQIIDSMINFFVSNMPQIAQNGVQVIISLIQGLTEALPTLISYLPQIIMAIVTGIINNLPQILAAGVQINVALVNGMLSAVGQLISAVPSVIGALVSAFGSMLGQFVSIGGNIIAGIGSGILNGVTGLVGTAIEACKSLTDKVKNFFGIHSPSHLMRDEVGVMLIKGIEVGMEQESDNLINTATNICTQLTNQFGNILNEQSAEDMVNRFKSVTGVLGSLTNELNNAQSRVDWAKGLTLDDNKWYYDAKTRLEDVKYQLEELSDQISDTEDKNTKKSLQEQQKALQKKQKLIQKEYDYYKEAAQNEINERKEATKKELEIAKEKYSRLEDLSKALTTAIKEQLNQQKDAAISSIESEMDKAEKAYNKACDLIDKQTDRKKTSIQKKIDALDEEKEAESRLQEIQESNNNIAILQAKLNNTASEADKKALELKIKNSKAALEQKKKEWDREDEKAALKEQQDELEEKAKKKKDNLKADYEAIKENYENQKKAAEDYYNKLLETDSINAQARYMILTRSNDELVQLLQSYNPLWQDAGQSLADSLINGLNSKKQDMASAVAEMTSFRNGISIDGYASGTSYNPRSGMYNVDEKGFELSTNNNPVAYVSKGAGILNHMQSLAAIKEEVKAQVGTLGNKLKSAVMAEQYKMGQLAMATTTNSYGGNVDNSTSYGGHLLNVEHMEIRNESDIESLAHELESYKQKKKR</sequence>
<gene>
    <name evidence="2" type="ORF">GND98_016285</name>
</gene>
<comment type="caution">
    <text evidence="2">The sequence shown here is derived from an EMBL/GenBank/DDBJ whole genome shotgun (WGS) entry which is preliminary data.</text>
</comment>
<evidence type="ECO:0000313" key="2">
    <source>
        <dbReference type="EMBL" id="NAS19372.1"/>
    </source>
</evidence>
<dbReference type="GO" id="GO:0051880">
    <property type="term" value="F:G-quadruplex DNA binding"/>
    <property type="evidence" value="ECO:0007669"/>
    <property type="project" value="TreeGrafter"/>
</dbReference>
<dbReference type="PANTHER" id="PTHR18867">
    <property type="entry name" value="RAD50"/>
    <property type="match status" value="1"/>
</dbReference>
<name>A0A6L9ES26_CLOBU</name>
<dbReference type="GO" id="GO:0003691">
    <property type="term" value="F:double-stranded telomeric DNA binding"/>
    <property type="evidence" value="ECO:0007669"/>
    <property type="project" value="TreeGrafter"/>
</dbReference>
<feature type="coiled-coil region" evidence="1">
    <location>
        <begin position="770"/>
        <end position="1020"/>
    </location>
</feature>
<dbReference type="GO" id="GO:0000722">
    <property type="term" value="P:telomere maintenance via recombination"/>
    <property type="evidence" value="ECO:0007669"/>
    <property type="project" value="TreeGrafter"/>
</dbReference>
<evidence type="ECO:0000256" key="1">
    <source>
        <dbReference type="SAM" id="Coils"/>
    </source>
</evidence>
<evidence type="ECO:0000313" key="3">
    <source>
        <dbReference type="Proteomes" id="UP000474042"/>
    </source>
</evidence>
<proteinExistence type="predicted"/>
<reference evidence="2 3" key="1">
    <citation type="submission" date="2020-01" db="EMBL/GenBank/DDBJ databases">
        <title>Genome sequence of a 1,3-propanediol producer, Clostridium butyricum S3.</title>
        <authorList>
            <person name="Zhou J."/>
        </authorList>
    </citation>
    <scope>NUCLEOTIDE SEQUENCE [LARGE SCALE GENOMIC DNA]</scope>
    <source>
        <strain evidence="2 3">S3</strain>
    </source>
</reference>
<organism evidence="2 3">
    <name type="scientific">Clostridium butyricum</name>
    <dbReference type="NCBI Taxonomy" id="1492"/>
    <lineage>
        <taxon>Bacteria</taxon>
        <taxon>Bacillati</taxon>
        <taxon>Bacillota</taxon>
        <taxon>Clostridia</taxon>
        <taxon>Eubacteriales</taxon>
        <taxon>Clostridiaceae</taxon>
        <taxon>Clostridium</taxon>
    </lineage>
</organism>
<dbReference type="PANTHER" id="PTHR18867:SF12">
    <property type="entry name" value="DNA REPAIR PROTEIN RAD50"/>
    <property type="match status" value="1"/>
</dbReference>
<dbReference type="SUPFAM" id="SSF48371">
    <property type="entry name" value="ARM repeat"/>
    <property type="match status" value="1"/>
</dbReference>